<comment type="caution">
    <text evidence="2">The sequence shown here is derived from an EMBL/GenBank/DDBJ whole genome shotgun (WGS) entry which is preliminary data.</text>
</comment>
<accession>A0ABU3L0U7</accession>
<evidence type="ECO:0000313" key="2">
    <source>
        <dbReference type="EMBL" id="MDT7827359.1"/>
    </source>
</evidence>
<dbReference type="RefSeq" id="WP_314012237.1">
    <property type="nucleotide sequence ID" value="NZ_JAVTTP010000001.1"/>
</dbReference>
<gene>
    <name evidence="2" type="ORF">RQM65_01610</name>
</gene>
<keyword evidence="3" id="KW-1185">Reference proteome</keyword>
<organism evidence="2 3">
    <name type="scientific">Pricia mediterranea</name>
    <dbReference type="NCBI Taxonomy" id="3076079"/>
    <lineage>
        <taxon>Bacteria</taxon>
        <taxon>Pseudomonadati</taxon>
        <taxon>Bacteroidota</taxon>
        <taxon>Flavobacteriia</taxon>
        <taxon>Flavobacteriales</taxon>
        <taxon>Flavobacteriaceae</taxon>
        <taxon>Pricia</taxon>
    </lineage>
</organism>
<dbReference type="Proteomes" id="UP001250656">
    <property type="component" value="Unassembled WGS sequence"/>
</dbReference>
<reference evidence="2 3" key="1">
    <citation type="submission" date="2023-09" db="EMBL/GenBank/DDBJ databases">
        <title>Novel taxa isolated from Blanes Bay.</title>
        <authorList>
            <person name="Rey-Velasco X."/>
            <person name="Lucena T."/>
        </authorList>
    </citation>
    <scope>NUCLEOTIDE SEQUENCE [LARGE SCALE GENOMIC DNA]</scope>
    <source>
        <strain evidence="2 3">S334</strain>
    </source>
</reference>
<evidence type="ECO:0000313" key="3">
    <source>
        <dbReference type="Proteomes" id="UP001250656"/>
    </source>
</evidence>
<evidence type="ECO:0000259" key="1">
    <source>
        <dbReference type="Pfam" id="PF18935"/>
    </source>
</evidence>
<dbReference type="EMBL" id="JAVTTP010000001">
    <property type="protein sequence ID" value="MDT7827359.1"/>
    <property type="molecule type" value="Genomic_DNA"/>
</dbReference>
<feature type="domain" description="DUF5683" evidence="1">
    <location>
        <begin position="77"/>
        <end position="233"/>
    </location>
</feature>
<name>A0ABU3L0U7_9FLAO</name>
<sequence length="233" mass="26340">MTTVLSKATPLKTIVDSMGKFLFTTLLLGIFTVSGIAQENDSIPNASQEIDSLQADLKEEGIIVVDTLKKKKVRINPLAPSKAAFYSAAFPGLGQIYNKRYWKAPIVWGVLGGAIYGYVYNDDLYRRFRTAFKRRQAGFTDDEFYDPFGGVGQIPRLDQDDLQNQQEARQRDRDLWLVGVIAVYILNIVDANVDAHLKQFNVDEDLSFDMQPFLDVDPIMNRPNYGMAVVVRF</sequence>
<proteinExistence type="predicted"/>
<dbReference type="Pfam" id="PF18935">
    <property type="entry name" value="DUF5683"/>
    <property type="match status" value="1"/>
</dbReference>
<dbReference type="InterPro" id="IPR043738">
    <property type="entry name" value="DUF5683"/>
</dbReference>
<protein>
    <submittedName>
        <fullName evidence="2">DUF5683 domain-containing protein</fullName>
    </submittedName>
</protein>